<evidence type="ECO:0000313" key="2">
    <source>
        <dbReference type="Proteomes" id="UP001061991"/>
    </source>
</evidence>
<accession>A0ACD4D6E1</accession>
<gene>
    <name evidence="1" type="ORF">N8E88_14840</name>
</gene>
<sequence length="323" mass="35995">MERQRWCRRGEINPVQPDVTFIIAAYNAADTIWRAIESALAQRGVSVEVIVVDDRSTDNTAAIAGSSRDERVRVVTLERNRGPGHARNAALALANGRWIAVLDSDDTVFPDRIAAMIARAESTGASAAVDNIEVIKDGETKGETMFPVHYLAKINEITLADFIASNLVFETTFNFGYMKPIFERRFIEVHGLRYEENLRIGEDYIFLASILAKGGKCIVEPSVGYAYHVRPGSISRVLETHHIIAMLEADKTFLAKFELDPEARAAQTRRTRSLEEAKSFLSLVGHIKRRSISGIIEVVLKDPAALRHLSMPIGIRLRRLIPS</sequence>
<name>A0ACD4D6E1_9HYPH</name>
<dbReference type="Proteomes" id="UP001061991">
    <property type="component" value="Chromosome"/>
</dbReference>
<protein>
    <submittedName>
        <fullName evidence="1">Glycosyltransferase</fullName>
    </submittedName>
</protein>
<proteinExistence type="predicted"/>
<reference evidence="1" key="1">
    <citation type="submission" date="2022-09" db="EMBL/GenBank/DDBJ databases">
        <title>Interaction between co-microsymbionts with complementary sets of symbiotic genes in legume-rhizobium systems.</title>
        <authorList>
            <person name="Safronova V."/>
            <person name="Sazanova A."/>
            <person name="Afonin A."/>
            <person name="Chirak E."/>
        </authorList>
    </citation>
    <scope>NUCLEOTIDE SEQUENCE</scope>
    <source>
        <strain evidence="1">A18/3m</strain>
    </source>
</reference>
<dbReference type="EMBL" id="CP104973">
    <property type="protein sequence ID" value="UXN61349.1"/>
    <property type="molecule type" value="Genomic_DNA"/>
</dbReference>
<organism evidence="1 2">
    <name type="scientific">Phyllobacterium zundukense</name>
    <dbReference type="NCBI Taxonomy" id="1867719"/>
    <lineage>
        <taxon>Bacteria</taxon>
        <taxon>Pseudomonadati</taxon>
        <taxon>Pseudomonadota</taxon>
        <taxon>Alphaproteobacteria</taxon>
        <taxon>Hyphomicrobiales</taxon>
        <taxon>Phyllobacteriaceae</taxon>
        <taxon>Phyllobacterium</taxon>
    </lineage>
</organism>
<keyword evidence="2" id="KW-1185">Reference proteome</keyword>
<evidence type="ECO:0000313" key="1">
    <source>
        <dbReference type="EMBL" id="UXN61349.1"/>
    </source>
</evidence>